<evidence type="ECO:0000313" key="13">
    <source>
        <dbReference type="EMBL" id="SDB44176.1"/>
    </source>
</evidence>
<dbReference type="EMBL" id="FMXQ01000007">
    <property type="protein sequence ID" value="SDB44176.1"/>
    <property type="molecule type" value="Genomic_DNA"/>
</dbReference>
<dbReference type="EC" id="2.7.1.17" evidence="8 10"/>
<dbReference type="InterPro" id="IPR018484">
    <property type="entry name" value="FGGY_N"/>
</dbReference>
<dbReference type="InterPro" id="IPR043129">
    <property type="entry name" value="ATPase_NBD"/>
</dbReference>
<dbReference type="PROSITE" id="PS00933">
    <property type="entry name" value="FGGY_KINASES_1"/>
    <property type="match status" value="1"/>
</dbReference>
<dbReference type="GO" id="GO:0005524">
    <property type="term" value="F:ATP binding"/>
    <property type="evidence" value="ECO:0007669"/>
    <property type="project" value="UniProtKB-UniRule"/>
</dbReference>
<dbReference type="AlphaFoldDB" id="A0A1G6DGC4"/>
<keyword evidence="4 8" id="KW-0547">Nucleotide-binding</keyword>
<dbReference type="Pfam" id="PF00370">
    <property type="entry name" value="FGGY_N"/>
    <property type="match status" value="1"/>
</dbReference>
<dbReference type="Proteomes" id="UP000199071">
    <property type="component" value="Unassembled WGS sequence"/>
</dbReference>
<evidence type="ECO:0000256" key="4">
    <source>
        <dbReference type="ARBA" id="ARBA00022741"/>
    </source>
</evidence>
<dbReference type="PANTHER" id="PTHR43095:SF6">
    <property type="entry name" value="XYLULOSE KINASE"/>
    <property type="match status" value="1"/>
</dbReference>
<gene>
    <name evidence="8 10" type="primary">xylB</name>
    <name evidence="13" type="ORF">SAMN02982931_03356</name>
</gene>
<evidence type="ECO:0000256" key="1">
    <source>
        <dbReference type="ARBA" id="ARBA00009156"/>
    </source>
</evidence>
<feature type="site" description="Important for activity" evidence="8">
    <location>
        <position position="8"/>
    </location>
</feature>
<keyword evidence="3 8" id="KW-0808">Transferase</keyword>
<comment type="function">
    <text evidence="8">Catalyzes the phosphorylation of D-xylulose to D-xylulose 5-phosphate.</text>
</comment>
<dbReference type="SUPFAM" id="SSF53067">
    <property type="entry name" value="Actin-like ATPase domain"/>
    <property type="match status" value="2"/>
</dbReference>
<dbReference type="GO" id="GO:0042732">
    <property type="term" value="P:D-xylose metabolic process"/>
    <property type="evidence" value="ECO:0007669"/>
    <property type="project" value="UniProtKB-KW"/>
</dbReference>
<accession>A0A1G6DGC4</accession>
<organism evidence="13 14">
    <name type="scientific">Bauldia litoralis</name>
    <dbReference type="NCBI Taxonomy" id="665467"/>
    <lineage>
        <taxon>Bacteria</taxon>
        <taxon>Pseudomonadati</taxon>
        <taxon>Pseudomonadota</taxon>
        <taxon>Alphaproteobacteria</taxon>
        <taxon>Hyphomicrobiales</taxon>
        <taxon>Kaistiaceae</taxon>
        <taxon>Bauldia</taxon>
    </lineage>
</organism>
<evidence type="ECO:0000256" key="6">
    <source>
        <dbReference type="ARBA" id="ARBA00022840"/>
    </source>
</evidence>
<feature type="active site" description="Proton acceptor" evidence="8">
    <location>
        <position position="238"/>
    </location>
</feature>
<keyword evidence="6 8" id="KW-0067">ATP-binding</keyword>
<dbReference type="Pfam" id="PF02782">
    <property type="entry name" value="FGGY_C"/>
    <property type="match status" value="1"/>
</dbReference>
<dbReference type="Gene3D" id="3.30.420.40">
    <property type="match status" value="2"/>
</dbReference>
<dbReference type="RefSeq" id="WP_090878032.1">
    <property type="nucleotide sequence ID" value="NZ_FMXQ01000007.1"/>
</dbReference>
<dbReference type="InterPro" id="IPR000577">
    <property type="entry name" value="Carb_kinase_FGGY"/>
</dbReference>
<evidence type="ECO:0000259" key="11">
    <source>
        <dbReference type="Pfam" id="PF00370"/>
    </source>
</evidence>
<evidence type="ECO:0000259" key="12">
    <source>
        <dbReference type="Pfam" id="PF02782"/>
    </source>
</evidence>
<dbReference type="InterPro" id="IPR018483">
    <property type="entry name" value="Carb_kinase_FGGY_CS"/>
</dbReference>
<keyword evidence="7 8" id="KW-0119">Carbohydrate metabolism</keyword>
<dbReference type="InterPro" id="IPR018485">
    <property type="entry name" value="FGGY_C"/>
</dbReference>
<evidence type="ECO:0000256" key="8">
    <source>
        <dbReference type="HAMAP-Rule" id="MF_02220"/>
    </source>
</evidence>
<dbReference type="InterPro" id="IPR050406">
    <property type="entry name" value="FGGY_Carb_Kinase"/>
</dbReference>
<dbReference type="STRING" id="665467.SAMN02982931_03356"/>
<evidence type="ECO:0000256" key="5">
    <source>
        <dbReference type="ARBA" id="ARBA00022777"/>
    </source>
</evidence>
<dbReference type="GO" id="GO:0004856">
    <property type="term" value="F:D-xylulokinase activity"/>
    <property type="evidence" value="ECO:0007669"/>
    <property type="project" value="UniProtKB-UniRule"/>
</dbReference>
<evidence type="ECO:0000256" key="2">
    <source>
        <dbReference type="ARBA" id="ARBA00022629"/>
    </source>
</evidence>
<evidence type="ECO:0000313" key="14">
    <source>
        <dbReference type="Proteomes" id="UP000199071"/>
    </source>
</evidence>
<name>A0A1G6DGC4_9HYPH</name>
<comment type="similarity">
    <text evidence="1 8 9">Belongs to the FGGY kinase family.</text>
</comment>
<evidence type="ECO:0000256" key="10">
    <source>
        <dbReference type="RuleBase" id="RU364073"/>
    </source>
</evidence>
<dbReference type="CDD" id="cd07808">
    <property type="entry name" value="ASKHA_NBD_FGGY_EcXK-like"/>
    <property type="match status" value="1"/>
</dbReference>
<reference evidence="13 14" key="1">
    <citation type="submission" date="2016-10" db="EMBL/GenBank/DDBJ databases">
        <authorList>
            <person name="de Groot N.N."/>
        </authorList>
    </citation>
    <scope>NUCLEOTIDE SEQUENCE [LARGE SCALE GENOMIC DNA]</scope>
    <source>
        <strain evidence="13 14">ATCC 35022</strain>
    </source>
</reference>
<evidence type="ECO:0000256" key="9">
    <source>
        <dbReference type="RuleBase" id="RU003733"/>
    </source>
</evidence>
<dbReference type="GO" id="GO:0005998">
    <property type="term" value="P:xylulose catabolic process"/>
    <property type="evidence" value="ECO:0007669"/>
    <property type="project" value="UniProtKB-UniRule"/>
</dbReference>
<feature type="binding site" evidence="8">
    <location>
        <begin position="81"/>
        <end position="82"/>
    </location>
    <ligand>
        <name>substrate</name>
    </ligand>
</feature>
<dbReference type="InterPro" id="IPR006000">
    <property type="entry name" value="Xylulokinase"/>
</dbReference>
<dbReference type="PANTHER" id="PTHR43095">
    <property type="entry name" value="SUGAR KINASE"/>
    <property type="match status" value="1"/>
</dbReference>
<dbReference type="HAMAP" id="MF_02220">
    <property type="entry name" value="XylB"/>
    <property type="match status" value="1"/>
</dbReference>
<feature type="domain" description="Carbohydrate kinase FGGY C-terminal" evidence="12">
    <location>
        <begin position="256"/>
        <end position="441"/>
    </location>
</feature>
<feature type="domain" description="Carbohydrate kinase FGGY N-terminal" evidence="11">
    <location>
        <begin position="4"/>
        <end position="244"/>
    </location>
</feature>
<comment type="catalytic activity">
    <reaction evidence="8 10">
        <text>D-xylulose + ATP = D-xylulose 5-phosphate + ADP + H(+)</text>
        <dbReference type="Rhea" id="RHEA:10964"/>
        <dbReference type="ChEBI" id="CHEBI:15378"/>
        <dbReference type="ChEBI" id="CHEBI:17140"/>
        <dbReference type="ChEBI" id="CHEBI:30616"/>
        <dbReference type="ChEBI" id="CHEBI:57737"/>
        <dbReference type="ChEBI" id="CHEBI:456216"/>
        <dbReference type="EC" id="2.7.1.17"/>
    </reaction>
</comment>
<dbReference type="OrthoDB" id="9805576at2"/>
<keyword evidence="5 8" id="KW-0418">Kinase</keyword>
<dbReference type="PIRSF" id="PIRSF000538">
    <property type="entry name" value="GlpK"/>
    <property type="match status" value="1"/>
</dbReference>
<evidence type="ECO:0000256" key="3">
    <source>
        <dbReference type="ARBA" id="ARBA00022679"/>
    </source>
</evidence>
<keyword evidence="14" id="KW-1185">Reference proteome</keyword>
<keyword evidence="2 8" id="KW-0859">Xylose metabolism</keyword>
<evidence type="ECO:0000256" key="7">
    <source>
        <dbReference type="ARBA" id="ARBA00023277"/>
    </source>
</evidence>
<dbReference type="PROSITE" id="PS00445">
    <property type="entry name" value="FGGY_KINASES_2"/>
    <property type="match status" value="1"/>
</dbReference>
<proteinExistence type="inferred from homology"/>
<sequence length="496" mass="51759">MTTYLGIDVGTTAVKTIVIDEDQTLLASASVPHPILSPVPGAREQEPDAWLAAVEQSLAEIRQAAPDAYAGIAAIGLSGQMHSLVTLGADHRPLRNAILWNDGRGAAECAELTAAVPDIAEITGVIAMPGLSAGKVLWLKNHEPEVFARIAAVMLAKDYVRLWLTGEVVTDMSDAAGTQMFDERERRWSDRVVAAVGLRMDQLPRLVEGTEVSGRLGAPIADKLGLKAGIPVAGGGGDGGTGAAGIGCVEPGSGFLSLGTAGVYVAAQDRYAPKSETLVHDFAHCIPGRWFQMGALLNGASPLAWTMKVLGETDTDAALKAVAADYAAPSPVIFLPYLTGERTPHNDPDARGAFFGLDQATTRTQMVQAVLEGVAYSLRDAQDCLDAAGAVVERPGFLGGGSKSRLWARIIATVLGRPLVRYRGADLGPALGAARMAIIAATGASVTAVCTAPEEEETIMPDAALVDAYADRQAVFRALYKAERGVREARASSGAA</sequence>
<dbReference type="NCBIfam" id="TIGR01312">
    <property type="entry name" value="XylB"/>
    <property type="match status" value="1"/>
</dbReference>
<protein>
    <recommendedName>
        <fullName evidence="8 10">Xylulose kinase</fullName>
        <shortName evidence="8 10">Xylulokinase</shortName>
        <ecNumber evidence="8 10">2.7.1.17</ecNumber>
    </recommendedName>
</protein>